<dbReference type="GO" id="GO:0003700">
    <property type="term" value="F:DNA-binding transcription factor activity"/>
    <property type="evidence" value="ECO:0007669"/>
    <property type="project" value="TreeGrafter"/>
</dbReference>
<evidence type="ECO:0000313" key="5">
    <source>
        <dbReference type="EMBL" id="GAA0156511.1"/>
    </source>
</evidence>
<dbReference type="GO" id="GO:0008270">
    <property type="term" value="F:zinc ion binding"/>
    <property type="evidence" value="ECO:0007669"/>
    <property type="project" value="UniProtKB-KW"/>
</dbReference>
<organism evidence="5 6">
    <name type="scientific">Lithospermum erythrorhizon</name>
    <name type="common">Purple gromwell</name>
    <name type="synonym">Lithospermum officinale var. erythrorhizon</name>
    <dbReference type="NCBI Taxonomy" id="34254"/>
    <lineage>
        <taxon>Eukaryota</taxon>
        <taxon>Viridiplantae</taxon>
        <taxon>Streptophyta</taxon>
        <taxon>Embryophyta</taxon>
        <taxon>Tracheophyta</taxon>
        <taxon>Spermatophyta</taxon>
        <taxon>Magnoliopsida</taxon>
        <taxon>eudicotyledons</taxon>
        <taxon>Gunneridae</taxon>
        <taxon>Pentapetalae</taxon>
        <taxon>asterids</taxon>
        <taxon>lamiids</taxon>
        <taxon>Boraginales</taxon>
        <taxon>Boraginaceae</taxon>
        <taxon>Boraginoideae</taxon>
        <taxon>Lithospermeae</taxon>
        <taxon>Lithospermum</taxon>
    </lineage>
</organism>
<sequence>MELDEYNKEEIIEMHPQMEATALRLANSSEVKYKECLKNHAVGIGGHALDGCCGFMAAGEEGTLDALKCASCNCHRNFHLKENKGEGFHY</sequence>
<dbReference type="PANTHER" id="PTHR31948:SF140">
    <property type="entry name" value="ZINC-FINGER HOMEODOMAIN PROTEIN 2"/>
    <property type="match status" value="1"/>
</dbReference>
<keyword evidence="1" id="KW-0479">Metal-binding</keyword>
<evidence type="ECO:0000256" key="2">
    <source>
        <dbReference type="ARBA" id="ARBA00022771"/>
    </source>
</evidence>
<name>A0AAV3PZQ9_LITER</name>
<keyword evidence="2" id="KW-0863">Zinc-finger</keyword>
<dbReference type="GO" id="GO:0050793">
    <property type="term" value="P:regulation of developmental process"/>
    <property type="evidence" value="ECO:0007669"/>
    <property type="project" value="TreeGrafter"/>
</dbReference>
<dbReference type="GO" id="GO:0000976">
    <property type="term" value="F:transcription cis-regulatory region binding"/>
    <property type="evidence" value="ECO:0007669"/>
    <property type="project" value="TreeGrafter"/>
</dbReference>
<keyword evidence="3" id="KW-0862">Zinc</keyword>
<keyword evidence="6" id="KW-1185">Reference proteome</keyword>
<feature type="domain" description="ZF-HD dimerization-type" evidence="4">
    <location>
        <begin position="33"/>
        <end position="82"/>
    </location>
</feature>
<gene>
    <name evidence="5" type="ORF">LIER_13995</name>
</gene>
<evidence type="ECO:0000313" key="6">
    <source>
        <dbReference type="Proteomes" id="UP001454036"/>
    </source>
</evidence>
<dbReference type="AlphaFoldDB" id="A0AAV3PZQ9"/>
<proteinExistence type="predicted"/>
<reference evidence="5 6" key="1">
    <citation type="submission" date="2024-01" db="EMBL/GenBank/DDBJ databases">
        <title>The complete chloroplast genome sequence of Lithospermum erythrorhizon: insights into the phylogenetic relationship among Boraginaceae species and the maternal lineages of purple gromwells.</title>
        <authorList>
            <person name="Okada T."/>
            <person name="Watanabe K."/>
        </authorList>
    </citation>
    <scope>NUCLEOTIDE SEQUENCE [LARGE SCALE GENOMIC DNA]</scope>
</reference>
<dbReference type="NCBIfam" id="TIGR01566">
    <property type="entry name" value="ZF_HD_prot_N"/>
    <property type="match status" value="1"/>
</dbReference>
<dbReference type="PROSITE" id="PS51523">
    <property type="entry name" value="ZF_HD_DIMER"/>
    <property type="match status" value="1"/>
</dbReference>
<dbReference type="Proteomes" id="UP001454036">
    <property type="component" value="Unassembled WGS sequence"/>
</dbReference>
<comment type="caution">
    <text evidence="5">The sequence shown here is derived from an EMBL/GenBank/DDBJ whole genome shotgun (WGS) entry which is preliminary data.</text>
</comment>
<accession>A0AAV3PZQ9</accession>
<dbReference type="InterPro" id="IPR006456">
    <property type="entry name" value="ZF_HD_homeobox_Cys/His_dimer"/>
</dbReference>
<evidence type="ECO:0000259" key="4">
    <source>
        <dbReference type="PROSITE" id="PS51523"/>
    </source>
</evidence>
<dbReference type="GO" id="GO:0005634">
    <property type="term" value="C:nucleus"/>
    <property type="evidence" value="ECO:0007669"/>
    <property type="project" value="TreeGrafter"/>
</dbReference>
<evidence type="ECO:0000256" key="3">
    <source>
        <dbReference type="ARBA" id="ARBA00022833"/>
    </source>
</evidence>
<protein>
    <recommendedName>
        <fullName evidence="4">ZF-HD dimerization-type domain-containing protein</fullName>
    </recommendedName>
</protein>
<evidence type="ECO:0000256" key="1">
    <source>
        <dbReference type="ARBA" id="ARBA00022723"/>
    </source>
</evidence>
<dbReference type="Pfam" id="PF04770">
    <property type="entry name" value="ZF-HD_dimer"/>
    <property type="match status" value="1"/>
</dbReference>
<dbReference type="PANTHER" id="PTHR31948">
    <property type="entry name" value="ZINC-FINGER HOMEODOMAIN PROTEIN 2"/>
    <property type="match status" value="1"/>
</dbReference>
<dbReference type="EMBL" id="BAABME010002880">
    <property type="protein sequence ID" value="GAA0156511.1"/>
    <property type="molecule type" value="Genomic_DNA"/>
</dbReference>